<dbReference type="Proteomes" id="UP000828390">
    <property type="component" value="Unassembled WGS sequence"/>
</dbReference>
<gene>
    <name evidence="1" type="ORF">DPMN_005942</name>
</gene>
<name>A0A9D4RX21_DREPO</name>
<evidence type="ECO:0000313" key="1">
    <source>
        <dbReference type="EMBL" id="KAH3882013.1"/>
    </source>
</evidence>
<comment type="caution">
    <text evidence="1">The sequence shown here is derived from an EMBL/GenBank/DDBJ whole genome shotgun (WGS) entry which is preliminary data.</text>
</comment>
<keyword evidence="2" id="KW-1185">Reference proteome</keyword>
<accession>A0A9D4RX21</accession>
<sequence length="69" mass="7459">MLPVVVNVAAAVNGIQTEMVHIQMPKSTNPKPSMPAAAKWRKLQTAPQASGSHYFRATYGGQSHLQKVT</sequence>
<reference evidence="1" key="1">
    <citation type="journal article" date="2019" name="bioRxiv">
        <title>The Genome of the Zebra Mussel, Dreissena polymorpha: A Resource for Invasive Species Research.</title>
        <authorList>
            <person name="McCartney M.A."/>
            <person name="Auch B."/>
            <person name="Kono T."/>
            <person name="Mallez S."/>
            <person name="Zhang Y."/>
            <person name="Obille A."/>
            <person name="Becker A."/>
            <person name="Abrahante J.E."/>
            <person name="Garbe J."/>
            <person name="Badalamenti J.P."/>
            <person name="Herman A."/>
            <person name="Mangelson H."/>
            <person name="Liachko I."/>
            <person name="Sullivan S."/>
            <person name="Sone E.D."/>
            <person name="Koren S."/>
            <person name="Silverstein K.A.T."/>
            <person name="Beckman K.B."/>
            <person name="Gohl D.M."/>
        </authorList>
    </citation>
    <scope>NUCLEOTIDE SEQUENCE</scope>
    <source>
        <strain evidence="1">Duluth1</strain>
        <tissue evidence="1">Whole animal</tissue>
    </source>
</reference>
<evidence type="ECO:0000313" key="2">
    <source>
        <dbReference type="Proteomes" id="UP000828390"/>
    </source>
</evidence>
<organism evidence="1 2">
    <name type="scientific">Dreissena polymorpha</name>
    <name type="common">Zebra mussel</name>
    <name type="synonym">Mytilus polymorpha</name>
    <dbReference type="NCBI Taxonomy" id="45954"/>
    <lineage>
        <taxon>Eukaryota</taxon>
        <taxon>Metazoa</taxon>
        <taxon>Spiralia</taxon>
        <taxon>Lophotrochozoa</taxon>
        <taxon>Mollusca</taxon>
        <taxon>Bivalvia</taxon>
        <taxon>Autobranchia</taxon>
        <taxon>Heteroconchia</taxon>
        <taxon>Euheterodonta</taxon>
        <taxon>Imparidentia</taxon>
        <taxon>Neoheterodontei</taxon>
        <taxon>Myida</taxon>
        <taxon>Dreissenoidea</taxon>
        <taxon>Dreissenidae</taxon>
        <taxon>Dreissena</taxon>
    </lineage>
</organism>
<proteinExistence type="predicted"/>
<dbReference type="EMBL" id="JAIWYP010000001">
    <property type="protein sequence ID" value="KAH3882013.1"/>
    <property type="molecule type" value="Genomic_DNA"/>
</dbReference>
<reference evidence="1" key="2">
    <citation type="submission" date="2020-11" db="EMBL/GenBank/DDBJ databases">
        <authorList>
            <person name="McCartney M.A."/>
            <person name="Auch B."/>
            <person name="Kono T."/>
            <person name="Mallez S."/>
            <person name="Becker A."/>
            <person name="Gohl D.M."/>
            <person name="Silverstein K.A.T."/>
            <person name="Koren S."/>
            <person name="Bechman K.B."/>
            <person name="Herman A."/>
            <person name="Abrahante J.E."/>
            <person name="Garbe J."/>
        </authorList>
    </citation>
    <scope>NUCLEOTIDE SEQUENCE</scope>
    <source>
        <strain evidence="1">Duluth1</strain>
        <tissue evidence="1">Whole animal</tissue>
    </source>
</reference>
<dbReference type="AlphaFoldDB" id="A0A9D4RX21"/>
<protein>
    <submittedName>
        <fullName evidence="1">Uncharacterized protein</fullName>
    </submittedName>
</protein>